<keyword evidence="1" id="KW-0472">Membrane</keyword>
<dbReference type="GeneID" id="20638370"/>
<dbReference type="OMA" id="WLANDTG"/>
<dbReference type="EMBL" id="JH159153">
    <property type="protein sequence ID" value="EGZ19547.1"/>
    <property type="molecule type" value="Genomic_DNA"/>
</dbReference>
<keyword evidence="3" id="KW-1185">Reference proteome</keyword>
<evidence type="ECO:0000313" key="3">
    <source>
        <dbReference type="Proteomes" id="UP000002640"/>
    </source>
</evidence>
<dbReference type="RefSeq" id="XP_009522264.1">
    <property type="nucleotide sequence ID" value="XM_009523969.1"/>
</dbReference>
<sequence>MAKLSLPYKLYMYHGSIGFYSFYDEVVGTYCAEDNTGYVYAKALGTYDINGVFLTNDTGSEEVRMSFWYGVVGGLWLVYSGLTIRRSYLVCRRYGQKCTEMGVGINQKEAMIFVQESLRLSAHGSRNYHRAALLYLIVEGIMTDLFLIIASDGWTTRIQCLSLGYNLSGLMLLMFEMVESMNWLRDKWRQRVKRSFFSYERTFVGEFVSALVFETLMSGLNGSDLKRSKPTALCVSYYFWSFISHGAIVVVVLGIILAVRITLGADLRGAYAPHFGSAD</sequence>
<name>G4Z5W4_PHYSP</name>
<feature type="transmembrane region" description="Helical" evidence="1">
    <location>
        <begin position="156"/>
        <end position="175"/>
    </location>
</feature>
<proteinExistence type="predicted"/>
<protein>
    <recommendedName>
        <fullName evidence="4">Transmembrane protein</fullName>
    </recommendedName>
</protein>
<dbReference type="AlphaFoldDB" id="G4Z5W4"/>
<feature type="transmembrane region" description="Helical" evidence="1">
    <location>
        <begin position="132"/>
        <end position="150"/>
    </location>
</feature>
<dbReference type="InParanoid" id="G4Z5W4"/>
<reference evidence="2 3" key="1">
    <citation type="journal article" date="2006" name="Science">
        <title>Phytophthora genome sequences uncover evolutionary origins and mechanisms of pathogenesis.</title>
        <authorList>
            <person name="Tyler B.M."/>
            <person name="Tripathy S."/>
            <person name="Zhang X."/>
            <person name="Dehal P."/>
            <person name="Jiang R.H."/>
            <person name="Aerts A."/>
            <person name="Arredondo F.D."/>
            <person name="Baxter L."/>
            <person name="Bensasson D."/>
            <person name="Beynon J.L."/>
            <person name="Chapman J."/>
            <person name="Damasceno C.M."/>
            <person name="Dorrance A.E."/>
            <person name="Dou D."/>
            <person name="Dickerman A.W."/>
            <person name="Dubchak I.L."/>
            <person name="Garbelotto M."/>
            <person name="Gijzen M."/>
            <person name="Gordon S.G."/>
            <person name="Govers F."/>
            <person name="Grunwald N.J."/>
            <person name="Huang W."/>
            <person name="Ivors K.L."/>
            <person name="Jones R.W."/>
            <person name="Kamoun S."/>
            <person name="Krampis K."/>
            <person name="Lamour K.H."/>
            <person name="Lee M.K."/>
            <person name="McDonald W.H."/>
            <person name="Medina M."/>
            <person name="Meijer H.J."/>
            <person name="Nordberg E.K."/>
            <person name="Maclean D.J."/>
            <person name="Ospina-Giraldo M.D."/>
            <person name="Morris P.F."/>
            <person name="Phuntumart V."/>
            <person name="Putnam N.H."/>
            <person name="Rash S."/>
            <person name="Rose J.K."/>
            <person name="Sakihama Y."/>
            <person name="Salamov A.A."/>
            <person name="Savidor A."/>
            <person name="Scheuring C.F."/>
            <person name="Smith B.M."/>
            <person name="Sobral B.W."/>
            <person name="Terry A."/>
            <person name="Torto-Alalibo T.A."/>
            <person name="Win J."/>
            <person name="Xu Z."/>
            <person name="Zhang H."/>
            <person name="Grigoriev I.V."/>
            <person name="Rokhsar D.S."/>
            <person name="Boore J.L."/>
        </authorList>
    </citation>
    <scope>NUCLEOTIDE SEQUENCE [LARGE SCALE GENOMIC DNA]</scope>
    <source>
        <strain evidence="2 3">P6497</strain>
    </source>
</reference>
<gene>
    <name evidence="2" type="ORF">PHYSODRAFT_253374</name>
</gene>
<feature type="transmembrane region" description="Helical" evidence="1">
    <location>
        <begin position="237"/>
        <end position="259"/>
    </location>
</feature>
<evidence type="ECO:0008006" key="4">
    <source>
        <dbReference type="Google" id="ProtNLM"/>
    </source>
</evidence>
<dbReference type="Proteomes" id="UP000002640">
    <property type="component" value="Unassembled WGS sequence"/>
</dbReference>
<feature type="transmembrane region" description="Helical" evidence="1">
    <location>
        <begin position="66"/>
        <end position="84"/>
    </location>
</feature>
<evidence type="ECO:0000256" key="1">
    <source>
        <dbReference type="SAM" id="Phobius"/>
    </source>
</evidence>
<evidence type="ECO:0000313" key="2">
    <source>
        <dbReference type="EMBL" id="EGZ19547.1"/>
    </source>
</evidence>
<keyword evidence="1" id="KW-1133">Transmembrane helix</keyword>
<keyword evidence="1" id="KW-0812">Transmembrane</keyword>
<feature type="transmembrane region" description="Helical" evidence="1">
    <location>
        <begin position="196"/>
        <end position="217"/>
    </location>
</feature>
<accession>G4Z5W4</accession>
<dbReference type="KEGG" id="psoj:PHYSODRAFT_253374"/>
<organism evidence="2 3">
    <name type="scientific">Phytophthora sojae (strain P6497)</name>
    <name type="common">Soybean stem and root rot agent</name>
    <name type="synonym">Phytophthora megasperma f. sp. glycines</name>
    <dbReference type="NCBI Taxonomy" id="1094619"/>
    <lineage>
        <taxon>Eukaryota</taxon>
        <taxon>Sar</taxon>
        <taxon>Stramenopiles</taxon>
        <taxon>Oomycota</taxon>
        <taxon>Peronosporomycetes</taxon>
        <taxon>Peronosporales</taxon>
        <taxon>Peronosporaceae</taxon>
        <taxon>Phytophthora</taxon>
    </lineage>
</organism>